<keyword evidence="4" id="KW-1185">Reference proteome</keyword>
<dbReference type="RefSeq" id="XP_015662425.1">
    <property type="nucleotide sequence ID" value="XM_015798947.1"/>
</dbReference>
<feature type="compositionally biased region" description="Polar residues" evidence="2">
    <location>
        <begin position="84"/>
        <end position="93"/>
    </location>
</feature>
<dbReference type="Proteomes" id="UP000037923">
    <property type="component" value="Unassembled WGS sequence"/>
</dbReference>
<sequence>MTNGNASGGGATIEAVEAAARVAMRELTVARETVNAHLKEWQNDSLRMKALLQQLELTSRNITTDCGSTVAHTGTAAVGGSGSLSGHSAPTRPQSDKAEQVEPGEAASMERQTPRDYASITGVSSSWSNPVMVMEGGGADPPVLRAVQAQLRTERELRQRYEEEREKMKGLLRAKEVEVEKLKKASTRNSTKDTT</sequence>
<evidence type="ECO:0000313" key="3">
    <source>
        <dbReference type="EMBL" id="KPA83986.1"/>
    </source>
</evidence>
<protein>
    <submittedName>
        <fullName evidence="3">Uncharacterized protein</fullName>
    </submittedName>
</protein>
<evidence type="ECO:0000256" key="1">
    <source>
        <dbReference type="SAM" id="Coils"/>
    </source>
</evidence>
<organism evidence="3 4">
    <name type="scientific">Leptomonas pyrrhocoris</name>
    <name type="common">Firebug parasite</name>
    <dbReference type="NCBI Taxonomy" id="157538"/>
    <lineage>
        <taxon>Eukaryota</taxon>
        <taxon>Discoba</taxon>
        <taxon>Euglenozoa</taxon>
        <taxon>Kinetoplastea</taxon>
        <taxon>Metakinetoplastina</taxon>
        <taxon>Trypanosomatida</taxon>
        <taxon>Trypanosomatidae</taxon>
        <taxon>Leishmaniinae</taxon>
        <taxon>Leptomonas</taxon>
    </lineage>
</organism>
<evidence type="ECO:0000313" key="4">
    <source>
        <dbReference type="Proteomes" id="UP000037923"/>
    </source>
</evidence>
<name>A0A0M9G7J5_LEPPY</name>
<dbReference type="VEuPathDB" id="TriTrypDB:LpyrH10_03_2810"/>
<keyword evidence="1" id="KW-0175">Coiled coil</keyword>
<gene>
    <name evidence="3" type="ORF">ABB37_02130</name>
</gene>
<dbReference type="GeneID" id="26902425"/>
<evidence type="ECO:0000256" key="2">
    <source>
        <dbReference type="SAM" id="MobiDB-lite"/>
    </source>
</evidence>
<dbReference type="AlphaFoldDB" id="A0A0M9G7J5"/>
<feature type="coiled-coil region" evidence="1">
    <location>
        <begin position="144"/>
        <end position="185"/>
    </location>
</feature>
<dbReference type="EMBL" id="LGTL01000003">
    <property type="protein sequence ID" value="KPA83986.1"/>
    <property type="molecule type" value="Genomic_DNA"/>
</dbReference>
<proteinExistence type="predicted"/>
<feature type="region of interest" description="Disordered" evidence="2">
    <location>
        <begin position="77"/>
        <end position="122"/>
    </location>
</feature>
<accession>A0A0M9G7J5</accession>
<comment type="caution">
    <text evidence="3">The sequence shown here is derived from an EMBL/GenBank/DDBJ whole genome shotgun (WGS) entry which is preliminary data.</text>
</comment>
<reference evidence="3 4" key="1">
    <citation type="submission" date="2015-07" db="EMBL/GenBank/DDBJ databases">
        <title>High-quality genome of monoxenous trypanosomatid Leptomonas pyrrhocoris.</title>
        <authorList>
            <person name="Flegontov P."/>
            <person name="Butenko A."/>
            <person name="Firsov S."/>
            <person name="Vlcek C."/>
            <person name="Logacheva M.D."/>
            <person name="Field M."/>
            <person name="Filatov D."/>
            <person name="Flegontova O."/>
            <person name="Gerasimov E."/>
            <person name="Jackson A.P."/>
            <person name="Kelly S."/>
            <person name="Opperdoes F."/>
            <person name="O'Reilly A."/>
            <person name="Votypka J."/>
            <person name="Yurchenko V."/>
            <person name="Lukes J."/>
        </authorList>
    </citation>
    <scope>NUCLEOTIDE SEQUENCE [LARGE SCALE GENOMIC DNA]</scope>
    <source>
        <strain evidence="3">H10</strain>
    </source>
</reference>